<reference evidence="2 3" key="1">
    <citation type="submission" date="2019-08" db="EMBL/GenBank/DDBJ databases">
        <title>In-depth cultivation of the pig gut microbiome towards novel bacterial diversity and tailored functional studies.</title>
        <authorList>
            <person name="Wylensek D."/>
            <person name="Hitch T.C.A."/>
            <person name="Clavel T."/>
        </authorList>
    </citation>
    <scope>NUCLEOTIDE SEQUENCE [LARGE SCALE GENOMIC DNA]</scope>
    <source>
        <strain evidence="2 3">MUC/MUC-530-WT-4D</strain>
    </source>
</reference>
<feature type="transmembrane region" description="Helical" evidence="1">
    <location>
        <begin position="44"/>
        <end position="61"/>
    </location>
</feature>
<feature type="transmembrane region" description="Helical" evidence="1">
    <location>
        <begin position="141"/>
        <end position="163"/>
    </location>
</feature>
<evidence type="ECO:0008006" key="4">
    <source>
        <dbReference type="Google" id="ProtNLM"/>
    </source>
</evidence>
<dbReference type="Proteomes" id="UP000474024">
    <property type="component" value="Unassembled WGS sequence"/>
</dbReference>
<dbReference type="RefSeq" id="WP_154430334.1">
    <property type="nucleotide sequence ID" value="NZ_VUNI01000017.1"/>
</dbReference>
<keyword evidence="1" id="KW-0812">Transmembrane</keyword>
<feature type="transmembrane region" description="Helical" evidence="1">
    <location>
        <begin position="116"/>
        <end position="134"/>
    </location>
</feature>
<keyword evidence="1" id="KW-1133">Transmembrane helix</keyword>
<proteinExistence type="predicted"/>
<evidence type="ECO:0000313" key="2">
    <source>
        <dbReference type="EMBL" id="MST75369.1"/>
    </source>
</evidence>
<accession>A0A6L5YTS2</accession>
<protein>
    <recommendedName>
        <fullName evidence="4">ABC-2 family transporter protein</fullName>
    </recommendedName>
</protein>
<comment type="caution">
    <text evidence="2">The sequence shown here is derived from an EMBL/GenBank/DDBJ whole genome shotgun (WGS) entry which is preliminary data.</text>
</comment>
<sequence>MLKDVKLGFQLLKYSYRLNSNIMISGAILLIGVLVEILSKGTSLIGGVYFMLAGMFVYQLIMSMDISQMIQSTGMKKRLQLTIPVIASTLVYMGIYTFLVIERAVLIHQGVADRDVLMYTLFNIIAVIFTMFLFTSICYKYYVVGLIVFLVTFLIAFSGLQMASSSDFAAFICNMNYGIFVVLGYAVILFGAALEYFIGKLLYKKPLSEFAFRGMFRDAK</sequence>
<keyword evidence="1" id="KW-0472">Membrane</keyword>
<gene>
    <name evidence="2" type="ORF">FYJ75_10105</name>
</gene>
<dbReference type="EMBL" id="VUNI01000017">
    <property type="protein sequence ID" value="MST75369.1"/>
    <property type="molecule type" value="Genomic_DNA"/>
</dbReference>
<organism evidence="2 3">
    <name type="scientific">Roseburia porci</name>
    <dbReference type="NCBI Taxonomy" id="2605790"/>
    <lineage>
        <taxon>Bacteria</taxon>
        <taxon>Bacillati</taxon>
        <taxon>Bacillota</taxon>
        <taxon>Clostridia</taxon>
        <taxon>Lachnospirales</taxon>
        <taxon>Lachnospiraceae</taxon>
        <taxon>Roseburia</taxon>
    </lineage>
</organism>
<evidence type="ECO:0000256" key="1">
    <source>
        <dbReference type="SAM" id="Phobius"/>
    </source>
</evidence>
<dbReference type="AlphaFoldDB" id="A0A6L5YTS2"/>
<keyword evidence="3" id="KW-1185">Reference proteome</keyword>
<evidence type="ECO:0000313" key="3">
    <source>
        <dbReference type="Proteomes" id="UP000474024"/>
    </source>
</evidence>
<feature type="transmembrane region" description="Helical" evidence="1">
    <location>
        <begin position="81"/>
        <end position="101"/>
    </location>
</feature>
<feature type="transmembrane region" description="Helical" evidence="1">
    <location>
        <begin position="21"/>
        <end position="38"/>
    </location>
</feature>
<name>A0A6L5YTS2_9FIRM</name>
<feature type="transmembrane region" description="Helical" evidence="1">
    <location>
        <begin position="175"/>
        <end position="198"/>
    </location>
</feature>